<keyword evidence="3" id="KW-1185">Reference proteome</keyword>
<reference evidence="2 3" key="1">
    <citation type="journal article" date="2015" name="PLoS Pathog.">
        <title>Evolution of genome size and complexity in the rhabdoviridae.</title>
        <authorList>
            <person name="Walker P.J."/>
            <person name="Firth C."/>
            <person name="Widen S.G."/>
            <person name="Blasdell K.R."/>
            <person name="Guzman H."/>
            <person name="Wood T.G."/>
            <person name="Paradkar P.N."/>
            <person name="Holmes E.C."/>
            <person name="Tesh R.B."/>
            <person name="Vasilakis N."/>
        </authorList>
    </citation>
    <scope>NUCLEOTIDE SEQUENCE [LARGE SCALE GENOMIC DNA]</scope>
    <source>
        <strain evidence="2 3">DakAnB439a</strain>
    </source>
</reference>
<sequence>MNNHRAKEIEKIYENLKNEPSLCGDDSEDTGGMYGLGMPGTSTGSPLLQSIQMGEVHDSRTTSESQKPVPWDSDEDSDTDFVYPSRDKGCSSDDENSDGETTKPSADFARGGYGDGFRDGMREAVSKINYLLTTQGVGLFHFDGADIFIKKETSLNIENQVDGECSLTTCQTDQRKDIEPREMKQDSASTEMDSDTDDPELVSSDEFLEILDGGLCVELGGDSKFLSLDSVNGVKFEENKNSKMTVVDWVLKLCT</sequence>
<proteinExistence type="predicted"/>
<feature type="region of interest" description="Disordered" evidence="1">
    <location>
        <begin position="17"/>
        <end position="114"/>
    </location>
</feature>
<evidence type="ECO:0000313" key="3">
    <source>
        <dbReference type="Proteomes" id="UP000500992"/>
    </source>
</evidence>
<protein>
    <submittedName>
        <fullName evidence="2">Phosphoprotein</fullName>
    </submittedName>
</protein>
<name>A0A0D3R0Y6_9RHAB</name>
<evidence type="ECO:0000313" key="2">
    <source>
        <dbReference type="EMBL" id="AJR28273.1"/>
    </source>
</evidence>
<evidence type="ECO:0000256" key="1">
    <source>
        <dbReference type="SAM" id="MobiDB-lite"/>
    </source>
</evidence>
<feature type="compositionally biased region" description="Basic and acidic residues" evidence="1">
    <location>
        <begin position="174"/>
        <end position="185"/>
    </location>
</feature>
<feature type="region of interest" description="Disordered" evidence="1">
    <location>
        <begin position="174"/>
        <end position="199"/>
    </location>
</feature>
<organism evidence="2 3">
    <name type="scientific">Garba virus</name>
    <dbReference type="NCBI Taxonomy" id="864696"/>
    <lineage>
        <taxon>Viruses</taxon>
        <taxon>Riboviria</taxon>
        <taxon>Orthornavirae</taxon>
        <taxon>Negarnaviricota</taxon>
        <taxon>Haploviricotina</taxon>
        <taxon>Monjiviricetes</taxon>
        <taxon>Mononegavirales</taxon>
        <taxon>Rhabdoviridae</taxon>
        <taxon>Alpharhabdovirinae</taxon>
        <taxon>Sunrhavirus</taxon>
        <taxon>Sunrhavirus garba</taxon>
    </lineage>
</organism>
<accession>A0A0D3R0Y6</accession>
<dbReference type="Proteomes" id="UP000500992">
    <property type="component" value="Segment"/>
</dbReference>
<dbReference type="RefSeq" id="YP_010087297.1">
    <property type="nucleotide sequence ID" value="NC_055530.1"/>
</dbReference>
<feature type="compositionally biased region" description="Polar residues" evidence="1">
    <location>
        <begin position="40"/>
        <end position="52"/>
    </location>
</feature>
<dbReference type="EMBL" id="KM204982">
    <property type="protein sequence ID" value="AJR28273.1"/>
    <property type="molecule type" value="Viral_cRNA"/>
</dbReference>
<dbReference type="GeneID" id="65102564"/>
<dbReference type="KEGG" id="vg:65102564"/>